<evidence type="ECO:0000313" key="4">
    <source>
        <dbReference type="Proteomes" id="UP001633002"/>
    </source>
</evidence>
<dbReference type="InterPro" id="IPR000916">
    <property type="entry name" value="Bet_v_I/MLP"/>
</dbReference>
<sequence length="157" mass="17727">MPTFEFEEELKVSAGRLWAALEDFNKLVPVIYPSYISSVDHIAGTEGQAGAVRLIKFGPALPKDSYVKEKVLSIYPATWTINTAEIEGGHLTQGFRKWWPTMTLIPKGDRVTSRWTVSYEGGEDGADVIMDQTKDDILRLYKKLEEHLLTSGENYDE</sequence>
<reference evidence="3 4" key="1">
    <citation type="submission" date="2024-09" db="EMBL/GenBank/DDBJ databases">
        <title>Chromosome-scale assembly of Riccia sorocarpa.</title>
        <authorList>
            <person name="Paukszto L."/>
        </authorList>
    </citation>
    <scope>NUCLEOTIDE SEQUENCE [LARGE SCALE GENOMIC DNA]</scope>
    <source>
        <strain evidence="3">LP-2024</strain>
        <tissue evidence="3">Aerial parts of the thallus</tissue>
    </source>
</reference>
<feature type="domain" description="Bet v I/Major latex protein" evidence="2">
    <location>
        <begin position="1"/>
        <end position="151"/>
    </location>
</feature>
<dbReference type="Pfam" id="PF00407">
    <property type="entry name" value="Bet_v_1"/>
    <property type="match status" value="1"/>
</dbReference>
<protein>
    <recommendedName>
        <fullName evidence="2">Bet v I/Major latex protein domain-containing protein</fullName>
    </recommendedName>
</protein>
<dbReference type="PANTHER" id="PTHR31213">
    <property type="entry name" value="OS08G0374000 PROTEIN-RELATED"/>
    <property type="match status" value="1"/>
</dbReference>
<keyword evidence="4" id="KW-1185">Reference proteome</keyword>
<comment type="caution">
    <text evidence="3">The sequence shown here is derived from an EMBL/GenBank/DDBJ whole genome shotgun (WGS) entry which is preliminary data.</text>
</comment>
<gene>
    <name evidence="3" type="ORF">R1sor_026820</name>
</gene>
<evidence type="ECO:0000256" key="1">
    <source>
        <dbReference type="ARBA" id="ARBA00009744"/>
    </source>
</evidence>
<dbReference type="SUPFAM" id="SSF55961">
    <property type="entry name" value="Bet v1-like"/>
    <property type="match status" value="1"/>
</dbReference>
<dbReference type="InterPro" id="IPR050279">
    <property type="entry name" value="Plant_def-hormone_signal"/>
</dbReference>
<dbReference type="PRINTS" id="PR00634">
    <property type="entry name" value="BETALLERGEN"/>
</dbReference>
<dbReference type="InterPro" id="IPR024949">
    <property type="entry name" value="Bet_v_I_allergen"/>
</dbReference>
<dbReference type="SMART" id="SM01037">
    <property type="entry name" value="Bet_v_1"/>
    <property type="match status" value="1"/>
</dbReference>
<accession>A0ABD3GE78</accession>
<dbReference type="Proteomes" id="UP001633002">
    <property type="component" value="Unassembled WGS sequence"/>
</dbReference>
<dbReference type="Gene3D" id="3.30.530.20">
    <property type="match status" value="1"/>
</dbReference>
<proteinExistence type="inferred from homology"/>
<dbReference type="InterPro" id="IPR023393">
    <property type="entry name" value="START-like_dom_sf"/>
</dbReference>
<dbReference type="PANTHER" id="PTHR31213:SF24">
    <property type="entry name" value="OS08G0374000 PROTEIN"/>
    <property type="match status" value="1"/>
</dbReference>
<name>A0ABD3GE78_9MARC</name>
<dbReference type="AlphaFoldDB" id="A0ABD3GE78"/>
<organism evidence="3 4">
    <name type="scientific">Riccia sorocarpa</name>
    <dbReference type="NCBI Taxonomy" id="122646"/>
    <lineage>
        <taxon>Eukaryota</taxon>
        <taxon>Viridiplantae</taxon>
        <taxon>Streptophyta</taxon>
        <taxon>Embryophyta</taxon>
        <taxon>Marchantiophyta</taxon>
        <taxon>Marchantiopsida</taxon>
        <taxon>Marchantiidae</taxon>
        <taxon>Marchantiales</taxon>
        <taxon>Ricciaceae</taxon>
        <taxon>Riccia</taxon>
    </lineage>
</organism>
<comment type="similarity">
    <text evidence="1">Belongs to the BetVI family.</text>
</comment>
<dbReference type="EMBL" id="JBJQOH010000008">
    <property type="protein sequence ID" value="KAL3676872.1"/>
    <property type="molecule type" value="Genomic_DNA"/>
</dbReference>
<evidence type="ECO:0000259" key="2">
    <source>
        <dbReference type="SMART" id="SM01037"/>
    </source>
</evidence>
<evidence type="ECO:0000313" key="3">
    <source>
        <dbReference type="EMBL" id="KAL3676872.1"/>
    </source>
</evidence>